<dbReference type="AlphaFoldDB" id="A0ABD2KMQ9"/>
<evidence type="ECO:0000256" key="5">
    <source>
        <dbReference type="SAM" id="MobiDB-lite"/>
    </source>
</evidence>
<feature type="transmembrane region" description="Helical" evidence="6">
    <location>
        <begin position="100"/>
        <end position="121"/>
    </location>
</feature>
<dbReference type="InterPro" id="IPR017974">
    <property type="entry name" value="Claudin_CS"/>
</dbReference>
<dbReference type="GO" id="GO:0016020">
    <property type="term" value="C:membrane"/>
    <property type="evidence" value="ECO:0007669"/>
    <property type="project" value="UniProtKB-SubCell"/>
</dbReference>
<evidence type="ECO:0000313" key="7">
    <source>
        <dbReference type="EMBL" id="KAL3104143.1"/>
    </source>
</evidence>
<feature type="transmembrane region" description="Helical" evidence="6">
    <location>
        <begin position="12"/>
        <end position="33"/>
    </location>
</feature>
<gene>
    <name evidence="7" type="ORF">niasHS_002170</name>
</gene>
<comment type="subcellular location">
    <subcellularLocation>
        <location evidence="1">Membrane</location>
        <topology evidence="1">Multi-pass membrane protein</topology>
    </subcellularLocation>
</comment>
<feature type="transmembrane region" description="Helical" evidence="6">
    <location>
        <begin position="133"/>
        <end position="157"/>
    </location>
</feature>
<organism evidence="7 8">
    <name type="scientific">Heterodera schachtii</name>
    <name type="common">Sugarbeet cyst nematode worm</name>
    <name type="synonym">Tylenchus schachtii</name>
    <dbReference type="NCBI Taxonomy" id="97005"/>
    <lineage>
        <taxon>Eukaryota</taxon>
        <taxon>Metazoa</taxon>
        <taxon>Ecdysozoa</taxon>
        <taxon>Nematoda</taxon>
        <taxon>Chromadorea</taxon>
        <taxon>Rhabditida</taxon>
        <taxon>Tylenchina</taxon>
        <taxon>Tylenchomorpha</taxon>
        <taxon>Tylenchoidea</taxon>
        <taxon>Heteroderidae</taxon>
        <taxon>Heteroderinae</taxon>
        <taxon>Heterodera</taxon>
    </lineage>
</organism>
<dbReference type="InterPro" id="IPR050579">
    <property type="entry name" value="PMP-22/EMP/MP20-like"/>
</dbReference>
<keyword evidence="4 6" id="KW-0472">Membrane</keyword>
<keyword evidence="8" id="KW-1185">Reference proteome</keyword>
<dbReference type="Proteomes" id="UP001620645">
    <property type="component" value="Unassembled WGS sequence"/>
</dbReference>
<keyword evidence="2 6" id="KW-0812">Transmembrane</keyword>
<dbReference type="PANTHER" id="PTHR10671">
    <property type="entry name" value="EPITHELIAL MEMBRANE PROTEIN-RELATED"/>
    <property type="match status" value="1"/>
</dbReference>
<dbReference type="PANTHER" id="PTHR10671:SF54">
    <property type="entry name" value="CLC-LIKE PROTEIN 2"/>
    <property type="match status" value="1"/>
</dbReference>
<evidence type="ECO:0000256" key="2">
    <source>
        <dbReference type="ARBA" id="ARBA00022692"/>
    </source>
</evidence>
<name>A0ABD2KMQ9_HETSC</name>
<proteinExistence type="predicted"/>
<sequence length="265" mass="29878">MAPGGPLVPLSLLQILALSLGVIGVVLGFIAVLTPAWQVVYAREIEQWVQSGLWLNCQTRPNGMYTCAYVFTNSDFDFYTSAELLNMRAPPFYAWQRHLLFVYLGAQLAVFLALFSLCLSFHWPSRRLSAFSFVALMAVAVLAHCAATVTFAFLSQMVEYRFFHVSVSGIYEKHRGYSFFVECAAIFVLFSSLIPALLHLLRLGRADSPPGQQFHSKLQYTRGTTPPTLVTQRDPSEEQQQQWEARFAMRELPPLPPVAGFRWAD</sequence>
<dbReference type="Pfam" id="PF07062">
    <property type="entry name" value="Clc-like"/>
    <property type="match status" value="1"/>
</dbReference>
<reference evidence="7 8" key="1">
    <citation type="submission" date="2024-10" db="EMBL/GenBank/DDBJ databases">
        <authorList>
            <person name="Kim D."/>
        </authorList>
    </citation>
    <scope>NUCLEOTIDE SEQUENCE [LARGE SCALE GENOMIC DNA]</scope>
    <source>
        <strain evidence="7">Taebaek</strain>
    </source>
</reference>
<accession>A0ABD2KMQ9</accession>
<dbReference type="InterPro" id="IPR010761">
    <property type="entry name" value="Clc_prot-like"/>
</dbReference>
<evidence type="ECO:0000256" key="6">
    <source>
        <dbReference type="SAM" id="Phobius"/>
    </source>
</evidence>
<feature type="region of interest" description="Disordered" evidence="5">
    <location>
        <begin position="215"/>
        <end position="236"/>
    </location>
</feature>
<evidence type="ECO:0000256" key="4">
    <source>
        <dbReference type="ARBA" id="ARBA00023136"/>
    </source>
</evidence>
<evidence type="ECO:0000256" key="1">
    <source>
        <dbReference type="ARBA" id="ARBA00004141"/>
    </source>
</evidence>
<evidence type="ECO:0000313" key="8">
    <source>
        <dbReference type="Proteomes" id="UP001620645"/>
    </source>
</evidence>
<dbReference type="EMBL" id="JBICCN010000007">
    <property type="protein sequence ID" value="KAL3104143.1"/>
    <property type="molecule type" value="Genomic_DNA"/>
</dbReference>
<keyword evidence="3 6" id="KW-1133">Transmembrane helix</keyword>
<evidence type="ECO:0000256" key="3">
    <source>
        <dbReference type="ARBA" id="ARBA00022989"/>
    </source>
</evidence>
<feature type="transmembrane region" description="Helical" evidence="6">
    <location>
        <begin position="177"/>
        <end position="198"/>
    </location>
</feature>
<dbReference type="PROSITE" id="PS01346">
    <property type="entry name" value="CLAUDIN"/>
    <property type="match status" value="1"/>
</dbReference>
<comment type="caution">
    <text evidence="7">The sequence shown here is derived from an EMBL/GenBank/DDBJ whole genome shotgun (WGS) entry which is preliminary data.</text>
</comment>
<dbReference type="Gene3D" id="1.20.140.150">
    <property type="match status" value="1"/>
</dbReference>
<protein>
    <submittedName>
        <fullName evidence="7">Uncharacterized protein</fullName>
    </submittedName>
</protein>